<dbReference type="Pfam" id="PF03098">
    <property type="entry name" value="An_peroxidase"/>
    <property type="match status" value="2"/>
</dbReference>
<reference evidence="5" key="1">
    <citation type="submission" date="2023-01" db="EMBL/GenBank/DDBJ databases">
        <title>Genome assembly of the deep-sea coral Lophelia pertusa.</title>
        <authorList>
            <person name="Herrera S."/>
            <person name="Cordes E."/>
        </authorList>
    </citation>
    <scope>NUCLEOTIDE SEQUENCE</scope>
    <source>
        <strain evidence="5">USNM1676648</strain>
        <tissue evidence="5">Polyp</tissue>
    </source>
</reference>
<evidence type="ECO:0000313" key="6">
    <source>
        <dbReference type="Proteomes" id="UP001163046"/>
    </source>
</evidence>
<name>A0A9W9Z3F2_9CNID</name>
<organism evidence="5 6">
    <name type="scientific">Desmophyllum pertusum</name>
    <dbReference type="NCBI Taxonomy" id="174260"/>
    <lineage>
        <taxon>Eukaryota</taxon>
        <taxon>Metazoa</taxon>
        <taxon>Cnidaria</taxon>
        <taxon>Anthozoa</taxon>
        <taxon>Hexacorallia</taxon>
        <taxon>Scleractinia</taxon>
        <taxon>Caryophylliina</taxon>
        <taxon>Caryophylliidae</taxon>
        <taxon>Desmophyllum</taxon>
    </lineage>
</organism>
<dbReference type="GO" id="GO:0046872">
    <property type="term" value="F:metal ion binding"/>
    <property type="evidence" value="ECO:0007669"/>
    <property type="project" value="UniProtKB-KW"/>
</dbReference>
<dbReference type="InterPro" id="IPR010255">
    <property type="entry name" value="Haem_peroxidase_sf"/>
</dbReference>
<keyword evidence="4" id="KW-0349">Heme</keyword>
<proteinExistence type="predicted"/>
<evidence type="ECO:0000256" key="3">
    <source>
        <dbReference type="ARBA" id="ARBA00023180"/>
    </source>
</evidence>
<accession>A0A9W9Z3F2</accession>
<protein>
    <submittedName>
        <fullName evidence="5">Uncharacterized protein</fullName>
    </submittedName>
</protein>
<dbReference type="InterPro" id="IPR037120">
    <property type="entry name" value="Haem_peroxidase_sf_animal"/>
</dbReference>
<evidence type="ECO:0000256" key="2">
    <source>
        <dbReference type="ARBA" id="ARBA00022525"/>
    </source>
</evidence>
<gene>
    <name evidence="5" type="ORF">OS493_007386</name>
</gene>
<dbReference type="GO" id="GO:0020037">
    <property type="term" value="F:heme binding"/>
    <property type="evidence" value="ECO:0007669"/>
    <property type="project" value="InterPro"/>
</dbReference>
<dbReference type="PANTHER" id="PTHR11475:SF4">
    <property type="entry name" value="CHORION PEROXIDASE"/>
    <property type="match status" value="1"/>
</dbReference>
<dbReference type="GO" id="GO:0005576">
    <property type="term" value="C:extracellular region"/>
    <property type="evidence" value="ECO:0007669"/>
    <property type="project" value="UniProtKB-SubCell"/>
</dbReference>
<keyword evidence="4" id="KW-0479">Metal-binding</keyword>
<evidence type="ECO:0000256" key="4">
    <source>
        <dbReference type="PIRSR" id="PIRSR619791-2"/>
    </source>
</evidence>
<evidence type="ECO:0000313" key="5">
    <source>
        <dbReference type="EMBL" id="KAJ7374300.1"/>
    </source>
</evidence>
<keyword evidence="6" id="KW-1185">Reference proteome</keyword>
<dbReference type="EMBL" id="MU826828">
    <property type="protein sequence ID" value="KAJ7374300.1"/>
    <property type="molecule type" value="Genomic_DNA"/>
</dbReference>
<feature type="binding site" description="axial binding residue" evidence="4">
    <location>
        <position position="14"/>
    </location>
    <ligand>
        <name>heme b</name>
        <dbReference type="ChEBI" id="CHEBI:60344"/>
    </ligand>
    <ligandPart>
        <name>Fe</name>
        <dbReference type="ChEBI" id="CHEBI:18248"/>
    </ligandPart>
</feature>
<keyword evidence="3" id="KW-0325">Glycoprotein</keyword>
<dbReference type="GO" id="GO:0006979">
    <property type="term" value="P:response to oxidative stress"/>
    <property type="evidence" value="ECO:0007669"/>
    <property type="project" value="InterPro"/>
</dbReference>
<dbReference type="PANTHER" id="PTHR11475">
    <property type="entry name" value="OXIDASE/PEROXIDASE"/>
    <property type="match status" value="1"/>
</dbReference>
<comment type="subcellular location">
    <subcellularLocation>
        <location evidence="1">Secreted</location>
    </subcellularLocation>
</comment>
<dbReference type="InterPro" id="IPR019791">
    <property type="entry name" value="Haem_peroxidase_animal"/>
</dbReference>
<comment type="caution">
    <text evidence="5">The sequence shown here is derived from an EMBL/GenBank/DDBJ whole genome shotgun (WGS) entry which is preliminary data.</text>
</comment>
<dbReference type="Gene3D" id="1.10.640.10">
    <property type="entry name" value="Haem peroxidase domain superfamily, animal type"/>
    <property type="match status" value="2"/>
</dbReference>
<dbReference type="PROSITE" id="PS50292">
    <property type="entry name" value="PEROXIDASE_3"/>
    <property type="match status" value="1"/>
</dbReference>
<dbReference type="OrthoDB" id="823504at2759"/>
<dbReference type="SUPFAM" id="SSF48113">
    <property type="entry name" value="Heme-dependent peroxidases"/>
    <property type="match status" value="1"/>
</dbReference>
<dbReference type="Proteomes" id="UP001163046">
    <property type="component" value="Unassembled WGS sequence"/>
</dbReference>
<evidence type="ECO:0000256" key="1">
    <source>
        <dbReference type="ARBA" id="ARBA00004613"/>
    </source>
</evidence>
<dbReference type="GO" id="GO:0004601">
    <property type="term" value="F:peroxidase activity"/>
    <property type="evidence" value="ECO:0007669"/>
    <property type="project" value="InterPro"/>
</dbReference>
<keyword evidence="2" id="KW-0964">Secreted</keyword>
<keyword evidence="4" id="KW-0408">Iron</keyword>
<dbReference type="AlphaFoldDB" id="A0A9W9Z3F2"/>
<sequence length="222" mass="25523">MSNIMATAAFRFGHSQVNTHLWRFEEDGAMSHYGHLPLRDAYFSPERVSREGGIDPLLRGAVKQAAQEIDLKMVDDMRNVLFPAGREVGLDLASMNIQRGRDHGLPDYKLCEKGAWFNRITMRNFLKIRDGDRFWYESYLSKEEIDQVHSLTLSKIIRLNTGFKSVPDNVFFSTQYCAGVENFQCVPRDETPNGSCENLQRKLRTLGKDLENTSRAVRKNTR</sequence>